<dbReference type="EMBL" id="BONE01000031">
    <property type="protein sequence ID" value="GIF74427.1"/>
    <property type="molecule type" value="Genomic_DNA"/>
</dbReference>
<accession>A0ABQ4CT29</accession>
<dbReference type="PROSITE" id="PS51826">
    <property type="entry name" value="PSBD"/>
    <property type="match status" value="1"/>
</dbReference>
<dbReference type="SUPFAM" id="SSF47005">
    <property type="entry name" value="Peripheral subunit-binding domain of 2-oxo acid dehydrogenase complex"/>
    <property type="match status" value="1"/>
</dbReference>
<protein>
    <recommendedName>
        <fullName evidence="2">Peripheral subunit-binding (PSBD) domain-containing protein</fullName>
    </recommendedName>
</protein>
<proteinExistence type="inferred from homology"/>
<comment type="similarity">
    <text evidence="1">Belongs to the 2-oxoacid dehydrogenase family.</text>
</comment>
<dbReference type="Gene3D" id="4.10.320.10">
    <property type="entry name" value="E3-binding domain"/>
    <property type="match status" value="1"/>
</dbReference>
<sequence length="185" mass="18570">MTLAQPTGYLSPAVRALARLHAFEPSAIAGTGVGGRVTLADVLATLAAAGPAPSSSARPAQPGRPEDGLIETAVDVTGGDRTDAEIGTAVQGAVRALHIGQDVPVVVGGPGTTRVVPPLEPGRWLAVGVGAPSWTATAALTASGERVLAARLHRSVVVRWAAGDGRHTAEALLRASATVVGRGQY</sequence>
<evidence type="ECO:0000313" key="3">
    <source>
        <dbReference type="EMBL" id="GIF74427.1"/>
    </source>
</evidence>
<comment type="caution">
    <text evidence="3">The sequence shown here is derived from an EMBL/GenBank/DDBJ whole genome shotgun (WGS) entry which is preliminary data.</text>
</comment>
<dbReference type="Pfam" id="PF02817">
    <property type="entry name" value="E3_binding"/>
    <property type="match status" value="1"/>
</dbReference>
<evidence type="ECO:0000313" key="4">
    <source>
        <dbReference type="Proteomes" id="UP000604117"/>
    </source>
</evidence>
<evidence type="ECO:0000259" key="2">
    <source>
        <dbReference type="PROSITE" id="PS51826"/>
    </source>
</evidence>
<gene>
    <name evidence="3" type="ORF">Asi02nite_39450</name>
</gene>
<dbReference type="Proteomes" id="UP000604117">
    <property type="component" value="Unassembled WGS sequence"/>
</dbReference>
<name>A0ABQ4CT29_9ACTN</name>
<organism evidence="3 4">
    <name type="scientific">Asanoa siamensis</name>
    <dbReference type="NCBI Taxonomy" id="926357"/>
    <lineage>
        <taxon>Bacteria</taxon>
        <taxon>Bacillati</taxon>
        <taxon>Actinomycetota</taxon>
        <taxon>Actinomycetes</taxon>
        <taxon>Micromonosporales</taxon>
        <taxon>Micromonosporaceae</taxon>
        <taxon>Asanoa</taxon>
    </lineage>
</organism>
<reference evidence="3 4" key="1">
    <citation type="submission" date="2021-01" db="EMBL/GenBank/DDBJ databases">
        <title>Whole genome shotgun sequence of Asanoa siamensis NBRC 107932.</title>
        <authorList>
            <person name="Komaki H."/>
            <person name="Tamura T."/>
        </authorList>
    </citation>
    <scope>NUCLEOTIDE SEQUENCE [LARGE SCALE GENOMIC DNA]</scope>
    <source>
        <strain evidence="3 4">NBRC 107932</strain>
    </source>
</reference>
<dbReference type="InterPro" id="IPR036625">
    <property type="entry name" value="E3-bd_dom_sf"/>
</dbReference>
<feature type="domain" description="Peripheral subunit-binding (PSBD)" evidence="2">
    <location>
        <begin position="9"/>
        <end position="46"/>
    </location>
</feature>
<dbReference type="RefSeq" id="WP_203714984.1">
    <property type="nucleotide sequence ID" value="NZ_BONE01000031.1"/>
</dbReference>
<keyword evidence="4" id="KW-1185">Reference proteome</keyword>
<evidence type="ECO:0000256" key="1">
    <source>
        <dbReference type="ARBA" id="ARBA00007317"/>
    </source>
</evidence>
<dbReference type="InterPro" id="IPR004167">
    <property type="entry name" value="PSBD"/>
</dbReference>